<evidence type="ECO:0000313" key="2">
    <source>
        <dbReference type="Proteomes" id="UP000195012"/>
    </source>
</evidence>
<gene>
    <name evidence="1" type="ORF">PKNOH_S05370700</name>
</gene>
<reference evidence="1 2" key="1">
    <citation type="submission" date="2017-05" db="EMBL/GenBank/DDBJ databases">
        <title>PacBio assembly of a Plasmodium knowlesi genome sequence with Hi-C correction and manual annotation of the SICAvar gene family.</title>
        <authorList>
            <person name="Lapp S.A."/>
            <person name="Geraldo J.A."/>
            <person name="Chien J.-T."/>
            <person name="Ay F."/>
            <person name="Pakala S.B."/>
            <person name="Batugedara G."/>
            <person name="Humphrey J.C."/>
            <person name="Debarry J.D."/>
            <person name="Le Roch K.G."/>
            <person name="Galinski M.R."/>
            <person name="Kissinger J.C."/>
        </authorList>
    </citation>
    <scope>NUCLEOTIDE SEQUENCE [LARGE SCALE GENOMIC DNA]</scope>
    <source>
        <strain evidence="2">Malayan Strain Pk1 (A+)</strain>
    </source>
</reference>
<name>A0A1Y3DYL8_PLAKN</name>
<accession>A0A1Y3DYL8</accession>
<sequence>MVNRNSSYISHLAKNEGRESEKNFIATKVASSSDRDTSENHKIHHDNKLPFYLKLSMFGILVLVLQCFNENTFGNSFECENIMQEGALDLGVNRSLGELVKNVSTPKRTIKISNIPEKIEEESSISEYVEEVDNDDDEEDDKEKYRKMAEEAYKQKMEERYRMEMEEDGPTHVPGPGHNHNHGPPNLSEEELIQLLKVLPPPPPEFFKRRFGIVPGSNADRRLPFNNPQQMLQFLKLVNEKHNMVCGNDSCCNDGNCEEDEEENPSVIDNIIRDISNVAPVILPAIPPVLMMFIGTQRTYLLLYTLSLIKDAYNFIQRARNQ</sequence>
<protein>
    <submittedName>
        <fullName evidence="1">Uncharacterized protein</fullName>
    </submittedName>
</protein>
<dbReference type="VEuPathDB" id="PlasmoDB:PKA1H_130031700"/>
<comment type="caution">
    <text evidence="1">The sequence shown here is derived from an EMBL/GenBank/DDBJ whole genome shotgun (WGS) entry which is preliminary data.</text>
</comment>
<organism evidence="1 2">
    <name type="scientific">Plasmodium knowlesi</name>
    <dbReference type="NCBI Taxonomy" id="5850"/>
    <lineage>
        <taxon>Eukaryota</taxon>
        <taxon>Sar</taxon>
        <taxon>Alveolata</taxon>
        <taxon>Apicomplexa</taxon>
        <taxon>Aconoidasida</taxon>
        <taxon>Haemosporida</taxon>
        <taxon>Plasmodiidae</taxon>
        <taxon>Plasmodium</taxon>
        <taxon>Plasmodium (Plasmodium)</taxon>
    </lineage>
</organism>
<dbReference type="VEuPathDB" id="PlasmoDB:PKNOH_S05370700"/>
<dbReference type="VEuPathDB" id="PlasmoDB:PKNH_1326200"/>
<dbReference type="AlphaFoldDB" id="A0A1Y3DYL8"/>
<dbReference type="eggNOG" id="ENOG502SBSF">
    <property type="taxonomic scope" value="Eukaryota"/>
</dbReference>
<dbReference type="OMA" id="LQCFNEN"/>
<proteinExistence type="predicted"/>
<dbReference type="EMBL" id="NETL01000019">
    <property type="protein sequence ID" value="OTN67867.1"/>
    <property type="molecule type" value="Genomic_DNA"/>
</dbReference>
<evidence type="ECO:0000313" key="1">
    <source>
        <dbReference type="EMBL" id="OTN67867.1"/>
    </source>
</evidence>
<dbReference type="OrthoDB" id="385119at2759"/>
<dbReference type="Proteomes" id="UP000195012">
    <property type="component" value="Unassembled WGS sequence"/>
</dbReference>